<keyword evidence="6" id="KW-1185">Reference proteome</keyword>
<evidence type="ECO:0000259" key="4">
    <source>
        <dbReference type="Pfam" id="PF08240"/>
    </source>
</evidence>
<organism evidence="5 6">
    <name type="scientific">Rhizodiscina lignyota</name>
    <dbReference type="NCBI Taxonomy" id="1504668"/>
    <lineage>
        <taxon>Eukaryota</taxon>
        <taxon>Fungi</taxon>
        <taxon>Dikarya</taxon>
        <taxon>Ascomycota</taxon>
        <taxon>Pezizomycotina</taxon>
        <taxon>Dothideomycetes</taxon>
        <taxon>Pleosporomycetidae</taxon>
        <taxon>Aulographales</taxon>
        <taxon>Rhizodiscinaceae</taxon>
        <taxon>Rhizodiscina</taxon>
    </lineage>
</organism>
<evidence type="ECO:0000313" key="6">
    <source>
        <dbReference type="Proteomes" id="UP000799772"/>
    </source>
</evidence>
<protein>
    <submittedName>
        <fullName evidence="5">Alcohol dehydrogenase GroES-like domain-containing protein</fullName>
    </submittedName>
</protein>
<dbReference type="Gene3D" id="3.90.180.10">
    <property type="entry name" value="Medium-chain alcohol dehydrogenases, catalytic domain"/>
    <property type="match status" value="1"/>
</dbReference>
<evidence type="ECO:0000313" key="5">
    <source>
        <dbReference type="EMBL" id="KAF2100088.1"/>
    </source>
</evidence>
<evidence type="ECO:0000256" key="1">
    <source>
        <dbReference type="ARBA" id="ARBA00008072"/>
    </source>
</evidence>
<comment type="subunit">
    <text evidence="2">Monomer.</text>
</comment>
<keyword evidence="3" id="KW-0560">Oxidoreductase</keyword>
<dbReference type="OrthoDB" id="3509362at2759"/>
<dbReference type="Pfam" id="PF08240">
    <property type="entry name" value="ADH_N"/>
    <property type="match status" value="1"/>
</dbReference>
<dbReference type="InterPro" id="IPR011032">
    <property type="entry name" value="GroES-like_sf"/>
</dbReference>
<sequence>MSNRQAVIPEATGAIVVRDVPTYVPGEGEILVKNHITASIPLEAKLQKFAFMPLAYPADTGIAFAGTVEEVGPGVTRFKKGDRVAVARAMYLFGDSRTGANQRLVIAKEPTAAHIGPDGDFAEAASAISNLATTVPAISIVAGLDRPSKSPNPANKDTKVLVYGGSSQLGRLTIQYLQQAGYTVITTSSPANRDDVVALNPEYVTNHSANPNEVTADLIAHGPYAVVFDAVSLPPTQAILGPVMLENKKHGKTNVVLATGPAETAPEGVEFRFESFSVLLQMEEKNADVNKWFFEEYVPGVFDGTFKLAPTRLENVPGGLNAFQGILDRILGVSGIKLVYNPWE</sequence>
<dbReference type="Gene3D" id="3.40.50.720">
    <property type="entry name" value="NAD(P)-binding Rossmann-like Domain"/>
    <property type="match status" value="1"/>
</dbReference>
<dbReference type="SUPFAM" id="SSF50129">
    <property type="entry name" value="GroES-like"/>
    <property type="match status" value="1"/>
</dbReference>
<accession>A0A9P4IIU8</accession>
<name>A0A9P4IIU8_9PEZI</name>
<dbReference type="GO" id="GO:0016651">
    <property type="term" value="F:oxidoreductase activity, acting on NAD(P)H"/>
    <property type="evidence" value="ECO:0007669"/>
    <property type="project" value="InterPro"/>
</dbReference>
<dbReference type="Proteomes" id="UP000799772">
    <property type="component" value="Unassembled WGS sequence"/>
</dbReference>
<dbReference type="InterPro" id="IPR013154">
    <property type="entry name" value="ADH-like_N"/>
</dbReference>
<dbReference type="EMBL" id="ML978125">
    <property type="protein sequence ID" value="KAF2100088.1"/>
    <property type="molecule type" value="Genomic_DNA"/>
</dbReference>
<dbReference type="AlphaFoldDB" id="A0A9P4IIU8"/>
<gene>
    <name evidence="5" type="ORF">NA57DRAFT_56016</name>
</gene>
<proteinExistence type="inferred from homology"/>
<comment type="caution">
    <text evidence="5">The sequence shown here is derived from an EMBL/GenBank/DDBJ whole genome shotgun (WGS) entry which is preliminary data.</text>
</comment>
<evidence type="ECO:0000256" key="3">
    <source>
        <dbReference type="ARBA" id="ARBA00023002"/>
    </source>
</evidence>
<evidence type="ECO:0000256" key="2">
    <source>
        <dbReference type="ARBA" id="ARBA00011245"/>
    </source>
</evidence>
<comment type="similarity">
    <text evidence="1">Belongs to the zinc-containing alcohol dehydrogenase family.</text>
</comment>
<dbReference type="InterPro" id="IPR036291">
    <property type="entry name" value="NAD(P)-bd_dom_sf"/>
</dbReference>
<dbReference type="PANTHER" id="PTHR45348:SF2">
    <property type="entry name" value="ZINC-TYPE ALCOHOL DEHYDROGENASE-LIKE PROTEIN C2E1P3.01"/>
    <property type="match status" value="1"/>
</dbReference>
<dbReference type="PANTHER" id="PTHR45348">
    <property type="entry name" value="HYPOTHETICAL OXIDOREDUCTASE (EUROFUNG)"/>
    <property type="match status" value="1"/>
</dbReference>
<dbReference type="CDD" id="cd08249">
    <property type="entry name" value="enoyl_reductase_like"/>
    <property type="match status" value="1"/>
</dbReference>
<dbReference type="SUPFAM" id="SSF51735">
    <property type="entry name" value="NAD(P)-binding Rossmann-fold domains"/>
    <property type="match status" value="1"/>
</dbReference>
<feature type="domain" description="Alcohol dehydrogenase-like N-terminal" evidence="4">
    <location>
        <begin position="26"/>
        <end position="130"/>
    </location>
</feature>
<reference evidence="5" key="1">
    <citation type="journal article" date="2020" name="Stud. Mycol.">
        <title>101 Dothideomycetes genomes: a test case for predicting lifestyles and emergence of pathogens.</title>
        <authorList>
            <person name="Haridas S."/>
            <person name="Albert R."/>
            <person name="Binder M."/>
            <person name="Bloem J."/>
            <person name="Labutti K."/>
            <person name="Salamov A."/>
            <person name="Andreopoulos B."/>
            <person name="Baker S."/>
            <person name="Barry K."/>
            <person name="Bills G."/>
            <person name="Bluhm B."/>
            <person name="Cannon C."/>
            <person name="Castanera R."/>
            <person name="Culley D."/>
            <person name="Daum C."/>
            <person name="Ezra D."/>
            <person name="Gonzalez J."/>
            <person name="Henrissat B."/>
            <person name="Kuo A."/>
            <person name="Liang C."/>
            <person name="Lipzen A."/>
            <person name="Lutzoni F."/>
            <person name="Magnuson J."/>
            <person name="Mondo S."/>
            <person name="Nolan M."/>
            <person name="Ohm R."/>
            <person name="Pangilinan J."/>
            <person name="Park H.-J."/>
            <person name="Ramirez L."/>
            <person name="Alfaro M."/>
            <person name="Sun H."/>
            <person name="Tritt A."/>
            <person name="Yoshinaga Y."/>
            <person name="Zwiers L.-H."/>
            <person name="Turgeon B."/>
            <person name="Goodwin S."/>
            <person name="Spatafora J."/>
            <person name="Crous P."/>
            <person name="Grigoriev I."/>
        </authorList>
    </citation>
    <scope>NUCLEOTIDE SEQUENCE</scope>
    <source>
        <strain evidence="5">CBS 133067</strain>
    </source>
</reference>
<dbReference type="InterPro" id="IPR047122">
    <property type="entry name" value="Trans-enoyl_RdTase-like"/>
</dbReference>